<reference evidence="6" key="1">
    <citation type="submission" date="2023-03" db="UniProtKB">
        <authorList>
            <consortium name="EnsemblPlants"/>
        </authorList>
    </citation>
    <scope>IDENTIFICATION</scope>
</reference>
<keyword evidence="3 4" id="KW-0808">Transferase</keyword>
<dbReference type="PROSITE" id="PS00375">
    <property type="entry name" value="UDPGT"/>
    <property type="match status" value="1"/>
</dbReference>
<dbReference type="GO" id="GO:0080043">
    <property type="term" value="F:quercetin 3-O-glucosyltransferase activity"/>
    <property type="evidence" value="ECO:0007669"/>
    <property type="project" value="TreeGrafter"/>
</dbReference>
<dbReference type="SUPFAM" id="SSF53756">
    <property type="entry name" value="UDP-Glycosyltransferase/glycogen phosphorylase"/>
    <property type="match status" value="1"/>
</dbReference>
<protein>
    <recommendedName>
        <fullName evidence="5">Glycosyltransferase</fullName>
        <ecNumber evidence="5">2.4.1.-</ecNumber>
    </recommendedName>
</protein>
<dbReference type="FunFam" id="3.40.50.2000:FF:000040">
    <property type="entry name" value="UDP-glycosyltransferase 76C1"/>
    <property type="match status" value="1"/>
</dbReference>
<sequence length="509" mass="57529">MGELVVLGLSMASRVHQENRRQHRGKWRIMENEETEPHVLIFPFPAQGHVNSMLKLAELLSLSGLRITFLNIHRIHHKLTLHTNFQSRFSRFPNFQFQTITDGLPLENRPIGNFSDLINSLKSITKPLLKQMLLSGELGPTPTCIILDGLFNFIFDVDAHPNIPVFSFRTISACSFSAYSFVPKLIEDGQLPIEGEEDMDRIINGVVGMENVLRCRDLPSFCRLEDPFDPRLQYGVTQTIQSFKSHALIFNTFEDLEGPILSCLRSRCSNIYAIGPLHAHLKTKLSSEISPTASESNNGLWEVDRSCLAWLDAQPPKSVIYVSFGSVVVIDDDQLREFWHGLVNSGKRFLWVLRPNSVAGKDGVPAELEEETKERGYIVGWAPQEEVLAHKAIGAFLTHSGWNSTLESIVAGVPMICWPQFADQQTNSRYVSEIWKIGLDMKDVCNRETVAKMVNDVMENRKNELMGSVIEIAKLAITSVEEGGSSYCDLERMIKDIRLLCQRQKETID</sequence>
<gene>
    <name evidence="6" type="primary">103502479</name>
</gene>
<dbReference type="InterPro" id="IPR002213">
    <property type="entry name" value="UDP_glucos_trans"/>
</dbReference>
<comment type="similarity">
    <text evidence="2 4">Belongs to the UDP-glycosyltransferase family.</text>
</comment>
<dbReference type="EC" id="2.4.1.-" evidence="5"/>
<dbReference type="KEGG" id="cmo:103502479"/>
<evidence type="ECO:0000256" key="5">
    <source>
        <dbReference type="RuleBase" id="RU362057"/>
    </source>
</evidence>
<evidence type="ECO:0000256" key="3">
    <source>
        <dbReference type="ARBA" id="ARBA00022679"/>
    </source>
</evidence>
<dbReference type="CDD" id="cd03784">
    <property type="entry name" value="GT1_Gtf-like"/>
    <property type="match status" value="1"/>
</dbReference>
<dbReference type="Gene3D" id="3.40.50.2000">
    <property type="entry name" value="Glycogen Phosphorylase B"/>
    <property type="match status" value="2"/>
</dbReference>
<accession>A0A1S4E4S4</accession>
<dbReference type="PANTHER" id="PTHR11926:SF1392">
    <property type="entry name" value="GLYCOSYLTRANSFERASE"/>
    <property type="match status" value="1"/>
</dbReference>
<dbReference type="Gramene" id="MELO3C026373.2.1">
    <property type="protein sequence ID" value="MELO3C026373.2.1"/>
    <property type="gene ID" value="MELO3C026373.2"/>
</dbReference>
<dbReference type="AlphaFoldDB" id="A0A1S4E4S4"/>
<evidence type="ECO:0000256" key="2">
    <source>
        <dbReference type="ARBA" id="ARBA00009995"/>
    </source>
</evidence>
<dbReference type="EnsemblPlants" id="MELO3C026373.2.1">
    <property type="protein sequence ID" value="MELO3C026373.2.1"/>
    <property type="gene ID" value="MELO3C026373.2"/>
</dbReference>
<organism evidence="6">
    <name type="scientific">Cucumis melo</name>
    <name type="common">Muskmelon</name>
    <dbReference type="NCBI Taxonomy" id="3656"/>
    <lineage>
        <taxon>Eukaryota</taxon>
        <taxon>Viridiplantae</taxon>
        <taxon>Streptophyta</taxon>
        <taxon>Embryophyta</taxon>
        <taxon>Tracheophyta</taxon>
        <taxon>Spermatophyta</taxon>
        <taxon>Magnoliopsida</taxon>
        <taxon>eudicotyledons</taxon>
        <taxon>Gunneridae</taxon>
        <taxon>Pentapetalae</taxon>
        <taxon>rosids</taxon>
        <taxon>fabids</taxon>
        <taxon>Cucurbitales</taxon>
        <taxon>Cucurbitaceae</taxon>
        <taxon>Benincaseae</taxon>
        <taxon>Cucumis</taxon>
    </lineage>
</organism>
<evidence type="ECO:0000313" key="6">
    <source>
        <dbReference type="EnsemblPlants" id="MELO3C026373.2.1"/>
    </source>
</evidence>
<dbReference type="InterPro" id="IPR035595">
    <property type="entry name" value="UDP_glycos_trans_CS"/>
</dbReference>
<keyword evidence="4" id="KW-0328">Glycosyltransferase</keyword>
<comment type="pathway">
    <text evidence="1">Secondary metabolite biosynthesis; terpenoid biosynthesis.</text>
</comment>
<dbReference type="PANTHER" id="PTHR11926">
    <property type="entry name" value="GLUCOSYL/GLUCURONOSYL TRANSFERASES"/>
    <property type="match status" value="1"/>
</dbReference>
<dbReference type="Pfam" id="PF00201">
    <property type="entry name" value="UDPGT"/>
    <property type="match status" value="1"/>
</dbReference>
<dbReference type="GO" id="GO:0080044">
    <property type="term" value="F:quercetin 7-O-glucosyltransferase activity"/>
    <property type="evidence" value="ECO:0007669"/>
    <property type="project" value="TreeGrafter"/>
</dbReference>
<dbReference type="RefSeq" id="XP_008464644.2">
    <property type="nucleotide sequence ID" value="XM_008466422.3"/>
</dbReference>
<evidence type="ECO:0000256" key="4">
    <source>
        <dbReference type="RuleBase" id="RU003718"/>
    </source>
</evidence>
<evidence type="ECO:0000256" key="1">
    <source>
        <dbReference type="ARBA" id="ARBA00004721"/>
    </source>
</evidence>
<dbReference type="eggNOG" id="KOG1192">
    <property type="taxonomic scope" value="Eukaryota"/>
</dbReference>
<proteinExistence type="inferred from homology"/>
<name>A0A1S4E4S4_CUCME</name>